<evidence type="ECO:0000313" key="2">
    <source>
        <dbReference type="EMBL" id="EKV15994.1"/>
    </source>
</evidence>
<proteinExistence type="predicted"/>
<feature type="compositionally biased region" description="Polar residues" evidence="1">
    <location>
        <begin position="1"/>
        <end position="21"/>
    </location>
</feature>
<organism evidence="2 3">
    <name type="scientific">Penicillium digitatum (strain PHI26 / CECT 20796)</name>
    <name type="common">Green mold</name>
    <dbReference type="NCBI Taxonomy" id="1170229"/>
    <lineage>
        <taxon>Eukaryota</taxon>
        <taxon>Fungi</taxon>
        <taxon>Dikarya</taxon>
        <taxon>Ascomycota</taxon>
        <taxon>Pezizomycotina</taxon>
        <taxon>Eurotiomycetes</taxon>
        <taxon>Eurotiomycetidae</taxon>
        <taxon>Eurotiales</taxon>
        <taxon>Aspergillaceae</taxon>
        <taxon>Penicillium</taxon>
    </lineage>
</organism>
<evidence type="ECO:0000313" key="3">
    <source>
        <dbReference type="Proteomes" id="UP000009882"/>
    </source>
</evidence>
<protein>
    <submittedName>
        <fullName evidence="2">Uncharacterized protein</fullName>
    </submittedName>
</protein>
<evidence type="ECO:0000256" key="1">
    <source>
        <dbReference type="SAM" id="MobiDB-lite"/>
    </source>
</evidence>
<dbReference type="EMBL" id="AKCT01000108">
    <property type="protein sequence ID" value="EKV15994.1"/>
    <property type="molecule type" value="Genomic_DNA"/>
</dbReference>
<keyword evidence="3" id="KW-1185">Reference proteome</keyword>
<name>K9G3R0_PEND2</name>
<dbReference type="AlphaFoldDB" id="K9G3R0"/>
<dbReference type="InParanoid" id="K9G3R0"/>
<dbReference type="Proteomes" id="UP000009882">
    <property type="component" value="Unassembled WGS sequence"/>
</dbReference>
<sequence length="47" mass="5170">MSLEQFSYLNSGTSSGLQESHSTSHDLLHSWENLNLPADPPAGRHGY</sequence>
<dbReference type="HOGENOM" id="CLU_3175559_0_0_1"/>
<comment type="caution">
    <text evidence="2">The sequence shown here is derived from an EMBL/GenBank/DDBJ whole genome shotgun (WGS) entry which is preliminary data.</text>
</comment>
<feature type="region of interest" description="Disordered" evidence="1">
    <location>
        <begin position="1"/>
        <end position="26"/>
    </location>
</feature>
<reference evidence="3" key="1">
    <citation type="journal article" date="2012" name="BMC Genomics">
        <title>Genome sequence of the necrotrophic fungus Penicillium digitatum, the main postharvest pathogen of citrus.</title>
        <authorList>
            <person name="Marcet-Houben M."/>
            <person name="Ballester A.-R."/>
            <person name="de la Fuente B."/>
            <person name="Harries E."/>
            <person name="Marcos J.F."/>
            <person name="Gonzalez-Candelas L."/>
            <person name="Gabaldon T."/>
        </authorList>
    </citation>
    <scope>NUCLEOTIDE SEQUENCE [LARGE SCALE GENOMIC DNA]</scope>
    <source>
        <strain evidence="3">PHI26 / CECT 20796</strain>
    </source>
</reference>
<accession>K9G3R0</accession>
<gene>
    <name evidence="2" type="ORF">PDIG_23490</name>
</gene>